<name>A0A016TS75_9BILA</name>
<evidence type="ECO:0000313" key="2">
    <source>
        <dbReference type="Proteomes" id="UP000024635"/>
    </source>
</evidence>
<evidence type="ECO:0000313" key="1">
    <source>
        <dbReference type="EMBL" id="EYC05615.1"/>
    </source>
</evidence>
<organism evidence="1 2">
    <name type="scientific">Ancylostoma ceylanicum</name>
    <dbReference type="NCBI Taxonomy" id="53326"/>
    <lineage>
        <taxon>Eukaryota</taxon>
        <taxon>Metazoa</taxon>
        <taxon>Ecdysozoa</taxon>
        <taxon>Nematoda</taxon>
        <taxon>Chromadorea</taxon>
        <taxon>Rhabditida</taxon>
        <taxon>Rhabditina</taxon>
        <taxon>Rhabditomorpha</taxon>
        <taxon>Strongyloidea</taxon>
        <taxon>Ancylostomatidae</taxon>
        <taxon>Ancylostomatinae</taxon>
        <taxon>Ancylostoma</taxon>
    </lineage>
</organism>
<dbReference type="EMBL" id="JARK01001417">
    <property type="protein sequence ID" value="EYC05615.1"/>
    <property type="molecule type" value="Genomic_DNA"/>
</dbReference>
<keyword evidence="2" id="KW-1185">Reference proteome</keyword>
<reference evidence="2" key="1">
    <citation type="journal article" date="2015" name="Nat. Genet.">
        <title>The genome and transcriptome of the zoonotic hookworm Ancylostoma ceylanicum identify infection-specific gene families.</title>
        <authorList>
            <person name="Schwarz E.M."/>
            <person name="Hu Y."/>
            <person name="Antoshechkin I."/>
            <person name="Miller M.M."/>
            <person name="Sternberg P.W."/>
            <person name="Aroian R.V."/>
        </authorList>
    </citation>
    <scope>NUCLEOTIDE SEQUENCE</scope>
    <source>
        <strain evidence="2">HY135</strain>
    </source>
</reference>
<dbReference type="AlphaFoldDB" id="A0A016TS75"/>
<proteinExistence type="predicted"/>
<gene>
    <name evidence="1" type="primary">Acey_s0081.g1477</name>
    <name evidence="1" type="ORF">Y032_0081g1477</name>
</gene>
<accession>A0A016TS75</accession>
<dbReference type="Proteomes" id="UP000024635">
    <property type="component" value="Unassembled WGS sequence"/>
</dbReference>
<sequence>MGMYRLLVTLATSTPAMLRPKSIGVEINVASKVYKWCCNPTGALATASEPGVQCPNGAHLEFARCWYQRN</sequence>
<comment type="caution">
    <text evidence="1">The sequence shown here is derived from an EMBL/GenBank/DDBJ whole genome shotgun (WGS) entry which is preliminary data.</text>
</comment>
<protein>
    <submittedName>
        <fullName evidence="1">Uncharacterized protein</fullName>
    </submittedName>
</protein>